<reference evidence="2 3" key="1">
    <citation type="submission" date="2015-04" db="EMBL/GenBank/DDBJ databases">
        <title>Complete genome sequence of Schizopora paradoxa KUC8140, a cosmopolitan wood degrader in East Asia.</title>
        <authorList>
            <consortium name="DOE Joint Genome Institute"/>
            <person name="Min B."/>
            <person name="Park H."/>
            <person name="Jang Y."/>
            <person name="Kim J.-J."/>
            <person name="Kim K.H."/>
            <person name="Pangilinan J."/>
            <person name="Lipzen A."/>
            <person name="Riley R."/>
            <person name="Grigoriev I.V."/>
            <person name="Spatafora J.W."/>
            <person name="Choi I.-G."/>
        </authorList>
    </citation>
    <scope>NUCLEOTIDE SEQUENCE [LARGE SCALE GENOMIC DNA]</scope>
    <source>
        <strain evidence="2 3">KUC8140</strain>
    </source>
</reference>
<dbReference type="InParanoid" id="A0A0H2RG80"/>
<protein>
    <recommendedName>
        <fullName evidence="1">BBC1/AIM3 cysteine proteinase-fold domain-containing protein</fullName>
    </recommendedName>
</protein>
<evidence type="ECO:0000313" key="2">
    <source>
        <dbReference type="EMBL" id="KLO08538.1"/>
    </source>
</evidence>
<dbReference type="OrthoDB" id="207120at2759"/>
<name>A0A0H2RG80_9AGAM</name>
<dbReference type="EMBL" id="KQ086087">
    <property type="protein sequence ID" value="KLO08538.1"/>
    <property type="molecule type" value="Genomic_DNA"/>
</dbReference>
<evidence type="ECO:0000259" key="1">
    <source>
        <dbReference type="Pfam" id="PF25459"/>
    </source>
</evidence>
<feature type="domain" description="BBC1/AIM3 cysteine proteinase-fold" evidence="1">
    <location>
        <begin position="12"/>
        <end position="177"/>
    </location>
</feature>
<gene>
    <name evidence="2" type="ORF">SCHPADRAFT_835181</name>
</gene>
<dbReference type="Proteomes" id="UP000053477">
    <property type="component" value="Unassembled WGS sequence"/>
</dbReference>
<accession>A0A0H2RG80</accession>
<dbReference type="STRING" id="27342.A0A0H2RG80"/>
<dbReference type="AlphaFoldDB" id="A0A0H2RG80"/>
<dbReference type="InterPro" id="IPR057402">
    <property type="entry name" value="AIM3_BBC1_C"/>
</dbReference>
<dbReference type="Pfam" id="PF25459">
    <property type="entry name" value="AIM3_BBC1_C"/>
    <property type="match status" value="1"/>
</dbReference>
<evidence type="ECO:0000313" key="3">
    <source>
        <dbReference type="Proteomes" id="UP000053477"/>
    </source>
</evidence>
<sequence>MASVSEPPPPVRQPVQLNSDQLLELWGRVGAHVGESAASLFEKSRKALIGDGSFHGFVVAVLQQVPNAALPSTQAQHEYGHLVYVQSGGTVQKRLAEIMPGDIVILDDARFKGHKGLHQSYQQAVGTEGTPAVGIVGDFEQKKSKMKVYEANQHVGSQTVELVSYRLEDLKSGTVTVR</sequence>
<keyword evidence="3" id="KW-1185">Reference proteome</keyword>
<proteinExistence type="predicted"/>
<organism evidence="2 3">
    <name type="scientific">Schizopora paradoxa</name>
    <dbReference type="NCBI Taxonomy" id="27342"/>
    <lineage>
        <taxon>Eukaryota</taxon>
        <taxon>Fungi</taxon>
        <taxon>Dikarya</taxon>
        <taxon>Basidiomycota</taxon>
        <taxon>Agaricomycotina</taxon>
        <taxon>Agaricomycetes</taxon>
        <taxon>Hymenochaetales</taxon>
        <taxon>Schizoporaceae</taxon>
        <taxon>Schizopora</taxon>
    </lineage>
</organism>